<dbReference type="InParanoid" id="E4ZJK9"/>
<organism evidence="3">
    <name type="scientific">Leptosphaeria maculans (strain JN3 / isolate v23.1.3 / race Av1-4-5-6-7-8)</name>
    <name type="common">Blackleg fungus</name>
    <name type="synonym">Phoma lingam</name>
    <dbReference type="NCBI Taxonomy" id="985895"/>
    <lineage>
        <taxon>Eukaryota</taxon>
        <taxon>Fungi</taxon>
        <taxon>Dikarya</taxon>
        <taxon>Ascomycota</taxon>
        <taxon>Pezizomycotina</taxon>
        <taxon>Dothideomycetes</taxon>
        <taxon>Pleosporomycetidae</taxon>
        <taxon>Pleosporales</taxon>
        <taxon>Pleosporineae</taxon>
        <taxon>Leptosphaeriaceae</taxon>
        <taxon>Plenodomus</taxon>
        <taxon>Plenodomus lingam/Leptosphaeria maculans species complex</taxon>
    </lineage>
</organism>
<feature type="compositionally biased region" description="Low complexity" evidence="1">
    <location>
        <begin position="11"/>
        <end position="38"/>
    </location>
</feature>
<gene>
    <name evidence="2" type="ORF">LEMA_P068020.1</name>
</gene>
<dbReference type="HOGENOM" id="CLU_1378349_0_0_1"/>
<dbReference type="Proteomes" id="UP000002668">
    <property type="component" value="Genome"/>
</dbReference>
<keyword evidence="3" id="KW-1185">Reference proteome</keyword>
<accession>E4ZJK9</accession>
<evidence type="ECO:0000256" key="1">
    <source>
        <dbReference type="SAM" id="MobiDB-lite"/>
    </source>
</evidence>
<reference evidence="3" key="1">
    <citation type="journal article" date="2011" name="Nat. Commun.">
        <title>Effector diversification within compartments of the Leptosphaeria maculans genome affected by Repeat-Induced Point mutations.</title>
        <authorList>
            <person name="Rouxel T."/>
            <person name="Grandaubert J."/>
            <person name="Hane J.K."/>
            <person name="Hoede C."/>
            <person name="van de Wouw A.P."/>
            <person name="Couloux A."/>
            <person name="Dominguez V."/>
            <person name="Anthouard V."/>
            <person name="Bally P."/>
            <person name="Bourras S."/>
            <person name="Cozijnsen A.J."/>
            <person name="Ciuffetti L.M."/>
            <person name="Degrave A."/>
            <person name="Dilmaghani A."/>
            <person name="Duret L."/>
            <person name="Fudal I."/>
            <person name="Goodwin S.B."/>
            <person name="Gout L."/>
            <person name="Glaser N."/>
            <person name="Linglin J."/>
            <person name="Kema G.H.J."/>
            <person name="Lapalu N."/>
            <person name="Lawrence C.B."/>
            <person name="May K."/>
            <person name="Meyer M."/>
            <person name="Ollivier B."/>
            <person name="Poulain J."/>
            <person name="Schoch C.L."/>
            <person name="Simon A."/>
            <person name="Spatafora J.W."/>
            <person name="Stachowiak A."/>
            <person name="Turgeon B.G."/>
            <person name="Tyler B.M."/>
            <person name="Vincent D."/>
            <person name="Weissenbach J."/>
            <person name="Amselem J."/>
            <person name="Quesneville H."/>
            <person name="Oliver R.P."/>
            <person name="Wincker P."/>
            <person name="Balesdent M.-H."/>
            <person name="Howlett B.J."/>
        </authorList>
    </citation>
    <scope>NUCLEOTIDE SEQUENCE [LARGE SCALE GENOMIC DNA]</scope>
    <source>
        <strain evidence="3">JN3 / isolate v23.1.3 / race Av1-4-5-6-7-8</strain>
    </source>
</reference>
<evidence type="ECO:0000313" key="3">
    <source>
        <dbReference type="Proteomes" id="UP000002668"/>
    </source>
</evidence>
<name>E4ZJK9_LEPMJ</name>
<feature type="region of interest" description="Disordered" evidence="1">
    <location>
        <begin position="1"/>
        <end position="47"/>
    </location>
</feature>
<proteinExistence type="predicted"/>
<sequence>MSLIPGQGTYGTISRSNSTSSGGHISSHSSESPGLLSPNQLHRISPGHDQDATAVINHAENDVETTPSTSLALSKPSSVRDAKDARSIFSHHASRWKSLLSALGHYLRARSLDGTPTDTSNLRRSQVSAVSILLKVIDLLKGTVFQTARFQQEFENFATKTHFSLGTDLSITEDFLNNVLTNITLSALSLEHAGTWYL</sequence>
<dbReference type="VEuPathDB" id="FungiDB:LEMA_P068020.1"/>
<protein>
    <submittedName>
        <fullName evidence="2">Predicted protein</fullName>
    </submittedName>
</protein>
<evidence type="ECO:0000313" key="2">
    <source>
        <dbReference type="EMBL" id="CBX91294.1"/>
    </source>
</evidence>
<dbReference type="EMBL" id="FP929072">
    <property type="protein sequence ID" value="CBX91294.1"/>
    <property type="molecule type" value="Genomic_DNA"/>
</dbReference>
<dbReference type="AlphaFoldDB" id="E4ZJK9"/>
<dbReference type="OrthoDB" id="5322539at2759"/>